<dbReference type="Proteomes" id="UP000799779">
    <property type="component" value="Unassembled WGS sequence"/>
</dbReference>
<dbReference type="EMBL" id="ML977576">
    <property type="protein sequence ID" value="KAF2002587.1"/>
    <property type="molecule type" value="Genomic_DNA"/>
</dbReference>
<gene>
    <name evidence="1" type="ORF">P154DRAFT_532817</name>
</gene>
<accession>A0A6A5WM36</accession>
<sequence>MHCGKVLVICGGYGHEILRPGPLRDVEIRACKEARQVLDDLRFLENNSNNGNGPDPSTDKPGRERWIRILDAFVVLFGTPFDSNGNIIQDSTGTMIYVKGLFTKMVLRCSFRDDGRASSQTMHLYCGDPHFRFINNDEVDPESPDTTVGVNYPDQHEVDKKGKTVFKVGVIFDGVEKKWVKTKKDTEKVYD</sequence>
<reference evidence="1" key="1">
    <citation type="journal article" date="2020" name="Stud. Mycol.">
        <title>101 Dothideomycetes genomes: a test case for predicting lifestyles and emergence of pathogens.</title>
        <authorList>
            <person name="Haridas S."/>
            <person name="Albert R."/>
            <person name="Binder M."/>
            <person name="Bloem J."/>
            <person name="Labutti K."/>
            <person name="Salamov A."/>
            <person name="Andreopoulos B."/>
            <person name="Baker S."/>
            <person name="Barry K."/>
            <person name="Bills G."/>
            <person name="Bluhm B."/>
            <person name="Cannon C."/>
            <person name="Castanera R."/>
            <person name="Culley D."/>
            <person name="Daum C."/>
            <person name="Ezra D."/>
            <person name="Gonzalez J."/>
            <person name="Henrissat B."/>
            <person name="Kuo A."/>
            <person name="Liang C."/>
            <person name="Lipzen A."/>
            <person name="Lutzoni F."/>
            <person name="Magnuson J."/>
            <person name="Mondo S."/>
            <person name="Nolan M."/>
            <person name="Ohm R."/>
            <person name="Pangilinan J."/>
            <person name="Park H.-J."/>
            <person name="Ramirez L."/>
            <person name="Alfaro M."/>
            <person name="Sun H."/>
            <person name="Tritt A."/>
            <person name="Yoshinaga Y."/>
            <person name="Zwiers L.-H."/>
            <person name="Turgeon B."/>
            <person name="Goodwin S."/>
            <person name="Spatafora J."/>
            <person name="Crous P."/>
            <person name="Grigoriev I."/>
        </authorList>
    </citation>
    <scope>NUCLEOTIDE SEQUENCE</scope>
    <source>
        <strain evidence="1">CBS 123094</strain>
    </source>
</reference>
<organism evidence="1 2">
    <name type="scientific">Amniculicola lignicola CBS 123094</name>
    <dbReference type="NCBI Taxonomy" id="1392246"/>
    <lineage>
        <taxon>Eukaryota</taxon>
        <taxon>Fungi</taxon>
        <taxon>Dikarya</taxon>
        <taxon>Ascomycota</taxon>
        <taxon>Pezizomycotina</taxon>
        <taxon>Dothideomycetes</taxon>
        <taxon>Pleosporomycetidae</taxon>
        <taxon>Pleosporales</taxon>
        <taxon>Amniculicolaceae</taxon>
        <taxon>Amniculicola</taxon>
    </lineage>
</organism>
<name>A0A6A5WM36_9PLEO</name>
<keyword evidence="2" id="KW-1185">Reference proteome</keyword>
<protein>
    <submittedName>
        <fullName evidence="1">Uncharacterized protein</fullName>
    </submittedName>
</protein>
<dbReference type="AlphaFoldDB" id="A0A6A5WM36"/>
<evidence type="ECO:0000313" key="1">
    <source>
        <dbReference type="EMBL" id="KAF2002587.1"/>
    </source>
</evidence>
<evidence type="ECO:0000313" key="2">
    <source>
        <dbReference type="Proteomes" id="UP000799779"/>
    </source>
</evidence>
<proteinExistence type="predicted"/>
<dbReference type="OrthoDB" id="3778039at2759"/>